<dbReference type="PANTHER" id="PTHR30136">
    <property type="entry name" value="HELIX-TURN-HELIX TRANSCRIPTIONAL REGULATOR, ICLR FAMILY"/>
    <property type="match status" value="1"/>
</dbReference>
<keyword evidence="3" id="KW-0804">Transcription</keyword>
<dbReference type="Gene3D" id="3.30.450.40">
    <property type="match status" value="1"/>
</dbReference>
<comment type="caution">
    <text evidence="7">The sequence shown here is derived from an EMBL/GenBank/DDBJ whole genome shotgun (WGS) entry which is preliminary data.</text>
</comment>
<dbReference type="EMBL" id="QRZM01000001">
    <property type="protein sequence ID" value="RGV79119.1"/>
    <property type="molecule type" value="Genomic_DNA"/>
</dbReference>
<dbReference type="Pfam" id="PF01614">
    <property type="entry name" value="IclR_C"/>
    <property type="match status" value="1"/>
</dbReference>
<sequence>MVQSLARGIEILSIIQERGSATIVEVASVLGVDKSTVSRLMATLMHYDMVSIDPVSKKYRLGFRNLYLSEGVKKNFNVAIVARPYLYKICDDTKESVHLAAMGNRKMYIVDQVRSQREYNLSAQIGMIEAWHCSAVGKCVLAYKPPSFIEDIFRYYDFEHYTSNTITTYQNLEKELKKIREQGYALDDEERTLGVRCLAVPVFNYSGNVSCCIGISAPKEQITEATIKKYTLCMKKYGSQISKELGYGLYRS</sequence>
<evidence type="ECO:0000256" key="1">
    <source>
        <dbReference type="ARBA" id="ARBA00023015"/>
    </source>
</evidence>
<evidence type="ECO:0000259" key="6">
    <source>
        <dbReference type="PROSITE" id="PS51078"/>
    </source>
</evidence>
<dbReference type="GO" id="GO:0045892">
    <property type="term" value="P:negative regulation of DNA-templated transcription"/>
    <property type="evidence" value="ECO:0007669"/>
    <property type="project" value="TreeGrafter"/>
</dbReference>
<dbReference type="InterPro" id="IPR029016">
    <property type="entry name" value="GAF-like_dom_sf"/>
</dbReference>
<dbReference type="InterPro" id="IPR005471">
    <property type="entry name" value="Tscrpt_reg_IclR_N"/>
</dbReference>
<dbReference type="Gene3D" id="1.10.10.10">
    <property type="entry name" value="Winged helix-like DNA-binding domain superfamily/Winged helix DNA-binding domain"/>
    <property type="match status" value="1"/>
</dbReference>
<dbReference type="PANTHER" id="PTHR30136:SF35">
    <property type="entry name" value="HTH-TYPE TRANSCRIPTIONAL REGULATOR RV1719"/>
    <property type="match status" value="1"/>
</dbReference>
<keyword evidence="1" id="KW-0805">Transcription regulation</keyword>
<evidence type="ECO:0000256" key="2">
    <source>
        <dbReference type="ARBA" id="ARBA00023125"/>
    </source>
</evidence>
<dbReference type="InterPro" id="IPR036390">
    <property type="entry name" value="WH_DNA-bd_sf"/>
</dbReference>
<dbReference type="InterPro" id="IPR014757">
    <property type="entry name" value="Tscrpt_reg_IclR_C"/>
</dbReference>
<dbReference type="GO" id="GO:0003677">
    <property type="term" value="F:DNA binding"/>
    <property type="evidence" value="ECO:0007669"/>
    <property type="project" value="UniProtKB-KW"/>
</dbReference>
<dbReference type="RefSeq" id="WP_118017728.1">
    <property type="nucleotide sequence ID" value="NZ_CAUHGS010000011.1"/>
</dbReference>
<dbReference type="SMART" id="SM00346">
    <property type="entry name" value="HTH_ICLR"/>
    <property type="match status" value="1"/>
</dbReference>
<evidence type="ECO:0000313" key="7">
    <source>
        <dbReference type="EMBL" id="RGV79119.1"/>
    </source>
</evidence>
<evidence type="ECO:0000256" key="4">
    <source>
        <dbReference type="SAM" id="Coils"/>
    </source>
</evidence>
<gene>
    <name evidence="7" type="ORF">DWW02_05195</name>
</gene>
<accession>A0A412ZG04</accession>
<organism evidence="7 8">
    <name type="scientific">Enterocloster bolteae</name>
    <dbReference type="NCBI Taxonomy" id="208479"/>
    <lineage>
        <taxon>Bacteria</taxon>
        <taxon>Bacillati</taxon>
        <taxon>Bacillota</taxon>
        <taxon>Clostridia</taxon>
        <taxon>Lachnospirales</taxon>
        <taxon>Lachnospiraceae</taxon>
        <taxon>Enterocloster</taxon>
    </lineage>
</organism>
<dbReference type="InterPro" id="IPR036388">
    <property type="entry name" value="WH-like_DNA-bd_sf"/>
</dbReference>
<dbReference type="InterPro" id="IPR050707">
    <property type="entry name" value="HTH_MetabolicPath_Reg"/>
</dbReference>
<evidence type="ECO:0000256" key="3">
    <source>
        <dbReference type="ARBA" id="ARBA00023163"/>
    </source>
</evidence>
<evidence type="ECO:0000313" key="8">
    <source>
        <dbReference type="Proteomes" id="UP000284543"/>
    </source>
</evidence>
<feature type="domain" description="IclR-ED" evidence="6">
    <location>
        <begin position="64"/>
        <end position="247"/>
    </location>
</feature>
<proteinExistence type="predicted"/>
<dbReference type="SUPFAM" id="SSF46785">
    <property type="entry name" value="Winged helix' DNA-binding domain"/>
    <property type="match status" value="1"/>
</dbReference>
<feature type="domain" description="HTH iclR-type" evidence="5">
    <location>
        <begin position="2"/>
        <end position="63"/>
    </location>
</feature>
<keyword evidence="2" id="KW-0238">DNA-binding</keyword>
<name>A0A412ZG04_9FIRM</name>
<dbReference type="Proteomes" id="UP000284543">
    <property type="component" value="Unassembled WGS sequence"/>
</dbReference>
<protein>
    <submittedName>
        <fullName evidence="7">IclR family transcriptional regulator</fullName>
    </submittedName>
</protein>
<evidence type="ECO:0000259" key="5">
    <source>
        <dbReference type="PROSITE" id="PS51077"/>
    </source>
</evidence>
<dbReference type="PROSITE" id="PS51077">
    <property type="entry name" value="HTH_ICLR"/>
    <property type="match status" value="1"/>
</dbReference>
<dbReference type="GO" id="GO:0003700">
    <property type="term" value="F:DNA-binding transcription factor activity"/>
    <property type="evidence" value="ECO:0007669"/>
    <property type="project" value="TreeGrafter"/>
</dbReference>
<dbReference type="SUPFAM" id="SSF55781">
    <property type="entry name" value="GAF domain-like"/>
    <property type="match status" value="1"/>
</dbReference>
<dbReference type="Pfam" id="PF09339">
    <property type="entry name" value="HTH_IclR"/>
    <property type="match status" value="1"/>
</dbReference>
<dbReference type="PROSITE" id="PS51078">
    <property type="entry name" value="ICLR_ED"/>
    <property type="match status" value="1"/>
</dbReference>
<reference evidence="7 8" key="1">
    <citation type="submission" date="2018-08" db="EMBL/GenBank/DDBJ databases">
        <title>A genome reference for cultivated species of the human gut microbiota.</title>
        <authorList>
            <person name="Zou Y."/>
            <person name="Xue W."/>
            <person name="Luo G."/>
        </authorList>
    </citation>
    <scope>NUCLEOTIDE SEQUENCE [LARGE SCALE GENOMIC DNA]</scope>
    <source>
        <strain evidence="7 8">AF14-18</strain>
    </source>
</reference>
<keyword evidence="4" id="KW-0175">Coiled coil</keyword>
<feature type="coiled-coil region" evidence="4">
    <location>
        <begin position="162"/>
        <end position="189"/>
    </location>
</feature>
<dbReference type="AlphaFoldDB" id="A0A412ZG04"/>